<sequence>MVPSDETPHAGPIDAPYLLALARQKTVASRTALAETIAALFAQDADSLNDREFALMADILRRVLKEIEIGVRRRIAAEFASRPDVPRDLLTFLANDEIDVAYPVLSQSPVLRDADLVEVIRNRTLEHQLAVAVRFEVSETVSDELVGTGNETVITELLKNPDARISRATLGYLVEQSQRIDGYREPILSRDELPADLAKRMIFWVSAALRKAIVDRFALDPNEVDTLMEEAAREVGEDTVHGTTAARRTAAERLAEELSAAGRNDADLMISALQNGEVSLFVTLFAHASGMREILVRRMLFEPGGEGLAIACKAMNFAREDFSVIFLFSRKARPVPPAVLRDEHHAVMGLYERMTVEACRKVLTRWTRDHNYLRALLEVDLTAAPQQDRAPSAAPWDPEGPGTDA</sequence>
<evidence type="ECO:0000313" key="3">
    <source>
        <dbReference type="Proteomes" id="UP000324065"/>
    </source>
</evidence>
<dbReference type="RefSeq" id="WP_150062285.1">
    <property type="nucleotide sequence ID" value="NZ_JACHII010000002.1"/>
</dbReference>
<reference evidence="2 3" key="1">
    <citation type="submission" date="2019-09" db="EMBL/GenBank/DDBJ databases">
        <title>Genome sequence of Roseospira marina, one of the more divergent members of the non-sulfur purple photosynthetic bacterial family, the Rhodospirillaceae.</title>
        <authorList>
            <person name="Meyer T."/>
            <person name="Kyndt J."/>
        </authorList>
    </citation>
    <scope>NUCLEOTIDE SEQUENCE [LARGE SCALE GENOMIC DNA]</scope>
    <source>
        <strain evidence="2 3">DSM 15113</strain>
    </source>
</reference>
<keyword evidence="3" id="KW-1185">Reference proteome</keyword>
<dbReference type="OrthoDB" id="8194627at2"/>
<comment type="caution">
    <text evidence="2">The sequence shown here is derived from an EMBL/GenBank/DDBJ whole genome shotgun (WGS) entry which is preliminary data.</text>
</comment>
<dbReference type="InterPro" id="IPR019285">
    <property type="entry name" value="DUF2336"/>
</dbReference>
<evidence type="ECO:0000256" key="1">
    <source>
        <dbReference type="SAM" id="MobiDB-lite"/>
    </source>
</evidence>
<feature type="region of interest" description="Disordered" evidence="1">
    <location>
        <begin position="385"/>
        <end position="405"/>
    </location>
</feature>
<dbReference type="Pfam" id="PF10098">
    <property type="entry name" value="DUF2336"/>
    <property type="match status" value="1"/>
</dbReference>
<evidence type="ECO:0000313" key="2">
    <source>
        <dbReference type="EMBL" id="KAA5605574.1"/>
    </source>
</evidence>
<accession>A0A5M6IBA6</accession>
<dbReference type="EMBL" id="VWPJ01000008">
    <property type="protein sequence ID" value="KAA5605574.1"/>
    <property type="molecule type" value="Genomic_DNA"/>
</dbReference>
<dbReference type="AlphaFoldDB" id="A0A5M6IBA6"/>
<dbReference type="Proteomes" id="UP000324065">
    <property type="component" value="Unassembled WGS sequence"/>
</dbReference>
<gene>
    <name evidence="2" type="ORF">F1188_10055</name>
</gene>
<proteinExistence type="predicted"/>
<protein>
    <submittedName>
        <fullName evidence="2">DUF2336 domain-containing protein</fullName>
    </submittedName>
</protein>
<name>A0A5M6IBA6_9PROT</name>
<organism evidence="2 3">
    <name type="scientific">Roseospira marina</name>
    <dbReference type="NCBI Taxonomy" id="140057"/>
    <lineage>
        <taxon>Bacteria</taxon>
        <taxon>Pseudomonadati</taxon>
        <taxon>Pseudomonadota</taxon>
        <taxon>Alphaproteobacteria</taxon>
        <taxon>Rhodospirillales</taxon>
        <taxon>Rhodospirillaceae</taxon>
        <taxon>Roseospira</taxon>
    </lineage>
</organism>